<dbReference type="EMBL" id="LS974618">
    <property type="protein sequence ID" value="CAG7894143.1"/>
    <property type="molecule type" value="Genomic_DNA"/>
</dbReference>
<name>A0A8D9M0W5_BRACM</name>
<dbReference type="Proteomes" id="UP000694005">
    <property type="component" value="Chromosome A02"/>
</dbReference>
<accession>A0A8D9M0W5</accession>
<dbReference type="Gramene" id="A02p30950.2_BraZ1">
    <property type="protein sequence ID" value="A02p30950.2_BraZ1.CDS.1"/>
    <property type="gene ID" value="A02g30950.2_BraZ1"/>
</dbReference>
<evidence type="ECO:0008006" key="3">
    <source>
        <dbReference type="Google" id="ProtNLM"/>
    </source>
</evidence>
<gene>
    <name evidence="1" type="ORF">BRAPAZ1V2_A02P30950.2</name>
</gene>
<evidence type="ECO:0000313" key="1">
    <source>
        <dbReference type="EMBL" id="CAG7894143.1"/>
    </source>
</evidence>
<dbReference type="AlphaFoldDB" id="A0A8D9M0W5"/>
<organism evidence="1 2">
    <name type="scientific">Brassica campestris</name>
    <name type="common">Field mustard</name>
    <dbReference type="NCBI Taxonomy" id="3711"/>
    <lineage>
        <taxon>Eukaryota</taxon>
        <taxon>Viridiplantae</taxon>
        <taxon>Streptophyta</taxon>
        <taxon>Embryophyta</taxon>
        <taxon>Tracheophyta</taxon>
        <taxon>Spermatophyta</taxon>
        <taxon>Magnoliopsida</taxon>
        <taxon>eudicotyledons</taxon>
        <taxon>Gunneridae</taxon>
        <taxon>Pentapetalae</taxon>
        <taxon>rosids</taxon>
        <taxon>malvids</taxon>
        <taxon>Brassicales</taxon>
        <taxon>Brassicaceae</taxon>
        <taxon>Brassiceae</taxon>
        <taxon>Brassica</taxon>
    </lineage>
</organism>
<feature type="non-terminal residue" evidence="1">
    <location>
        <position position="1"/>
    </location>
</feature>
<protein>
    <recommendedName>
        <fullName evidence="3">RNase H type-1 domain-containing protein</fullName>
    </recommendedName>
</protein>
<evidence type="ECO:0000313" key="2">
    <source>
        <dbReference type="Proteomes" id="UP000694005"/>
    </source>
</evidence>
<reference evidence="1 2" key="1">
    <citation type="submission" date="2021-07" db="EMBL/GenBank/DDBJ databases">
        <authorList>
            <consortium name="Genoscope - CEA"/>
            <person name="William W."/>
        </authorList>
    </citation>
    <scope>NUCLEOTIDE SEQUENCE [LARGE SCALE GENOMIC DNA]</scope>
</reference>
<proteinExistence type="predicted"/>
<sequence length="69" mass="8079">TYSPNRKVAELRCIIWTLRSLRDLQVPIAVIASDYREVIEAINAQLQWPRSSLIEPNQPAEKYVYECLF</sequence>